<dbReference type="AlphaFoldDB" id="A0A7J9NGJ8"/>
<organism evidence="1 2">
    <name type="scientific">Methanococcus maripaludis</name>
    <name type="common">Methanococcus deltae</name>
    <dbReference type="NCBI Taxonomy" id="39152"/>
    <lineage>
        <taxon>Archaea</taxon>
        <taxon>Methanobacteriati</taxon>
        <taxon>Methanobacteriota</taxon>
        <taxon>Methanomada group</taxon>
        <taxon>Methanococci</taxon>
        <taxon>Methanococcales</taxon>
        <taxon>Methanococcaceae</taxon>
        <taxon>Methanococcus</taxon>
    </lineage>
</organism>
<evidence type="ECO:0000313" key="2">
    <source>
        <dbReference type="Proteomes" id="UP000563838"/>
    </source>
</evidence>
<protein>
    <recommendedName>
        <fullName evidence="3">HEPN domain-containing protein</fullName>
    </recommendedName>
</protein>
<dbReference type="RefSeq" id="WP_181487243.1">
    <property type="nucleotide sequence ID" value="NZ_JACDUI010000001.1"/>
</dbReference>
<dbReference type="EMBL" id="JACDUI010000001">
    <property type="protein sequence ID" value="MBA2839661.1"/>
    <property type="molecule type" value="Genomic_DNA"/>
</dbReference>
<reference evidence="1 2" key="1">
    <citation type="submission" date="2020-07" db="EMBL/GenBank/DDBJ databases">
        <title>Genomic Encyclopedia of Type Strains, Phase IV (KMG-V): Genome sequencing to study the core and pangenomes of soil and plant-associated prokaryotes.</title>
        <authorList>
            <person name="Whitman W."/>
        </authorList>
    </citation>
    <scope>NUCLEOTIDE SEQUENCE [LARGE SCALE GENOMIC DNA]</scope>
    <source>
        <strain evidence="1 2">A4</strain>
    </source>
</reference>
<evidence type="ECO:0000313" key="1">
    <source>
        <dbReference type="EMBL" id="MBA2839661.1"/>
    </source>
</evidence>
<name>A0A7J9NGJ8_METMI</name>
<proteinExistence type="predicted"/>
<gene>
    <name evidence="1" type="ORF">HNP87_000173</name>
</gene>
<evidence type="ECO:0008006" key="3">
    <source>
        <dbReference type="Google" id="ProtNLM"/>
    </source>
</evidence>
<dbReference type="Proteomes" id="UP000563838">
    <property type="component" value="Unassembled WGS sequence"/>
</dbReference>
<sequence length="186" mass="21960">MGLEFKHESHAMHAQAKFYLRGATRIYGNMENTSEFTKRYGGPQPVILLLAISSELFLKFLIAESGKTYSRTHEIKKLFSSLDKKTQNDIKLDFGHMLELFSSHDENLTKITYKNRTLETSNSDFITDYSIIFEKMLNQINSSFPDWRYLFEKNNLEIDILYFSIFVECLNRETDYVCEHKYPDFK</sequence>
<comment type="caution">
    <text evidence="1">The sequence shown here is derived from an EMBL/GenBank/DDBJ whole genome shotgun (WGS) entry which is preliminary data.</text>
</comment>
<accession>A0A7J9NGJ8</accession>